<organism evidence="2 3">
    <name type="scientific">Ranitomeya imitator</name>
    <name type="common">mimic poison frog</name>
    <dbReference type="NCBI Taxonomy" id="111125"/>
    <lineage>
        <taxon>Eukaryota</taxon>
        <taxon>Metazoa</taxon>
        <taxon>Chordata</taxon>
        <taxon>Craniata</taxon>
        <taxon>Vertebrata</taxon>
        <taxon>Euteleostomi</taxon>
        <taxon>Amphibia</taxon>
        <taxon>Batrachia</taxon>
        <taxon>Anura</taxon>
        <taxon>Neobatrachia</taxon>
        <taxon>Hyloidea</taxon>
        <taxon>Dendrobatidae</taxon>
        <taxon>Dendrobatinae</taxon>
        <taxon>Ranitomeya</taxon>
    </lineage>
</organism>
<gene>
    <name evidence="2" type="ORF">RIMI_LOCUS12797676</name>
</gene>
<dbReference type="EMBL" id="CAUEEQ010030845">
    <property type="protein sequence ID" value="CAJ0949902.1"/>
    <property type="molecule type" value="Genomic_DNA"/>
</dbReference>
<evidence type="ECO:0000313" key="2">
    <source>
        <dbReference type="EMBL" id="CAJ0949902.1"/>
    </source>
</evidence>
<name>A0ABN9LVP0_9NEOB</name>
<feature type="compositionally biased region" description="Polar residues" evidence="1">
    <location>
        <begin position="131"/>
        <end position="145"/>
    </location>
</feature>
<comment type="caution">
    <text evidence="2">The sequence shown here is derived from an EMBL/GenBank/DDBJ whole genome shotgun (WGS) entry which is preliminary data.</text>
</comment>
<reference evidence="2" key="1">
    <citation type="submission" date="2023-07" db="EMBL/GenBank/DDBJ databases">
        <authorList>
            <person name="Stuckert A."/>
        </authorList>
    </citation>
    <scope>NUCLEOTIDE SEQUENCE</scope>
</reference>
<accession>A0ABN9LVP0</accession>
<feature type="compositionally biased region" description="Low complexity" evidence="1">
    <location>
        <begin position="97"/>
        <end position="119"/>
    </location>
</feature>
<proteinExistence type="predicted"/>
<protein>
    <submittedName>
        <fullName evidence="2">Uncharacterized protein</fullName>
    </submittedName>
</protein>
<dbReference type="Proteomes" id="UP001176940">
    <property type="component" value="Unassembled WGS sequence"/>
</dbReference>
<evidence type="ECO:0000313" key="3">
    <source>
        <dbReference type="Proteomes" id="UP001176940"/>
    </source>
</evidence>
<evidence type="ECO:0000256" key="1">
    <source>
        <dbReference type="SAM" id="MobiDB-lite"/>
    </source>
</evidence>
<feature type="region of interest" description="Disordered" evidence="1">
    <location>
        <begin position="90"/>
        <end position="145"/>
    </location>
</feature>
<keyword evidence="3" id="KW-1185">Reference proteome</keyword>
<sequence>MDLILLTVDYLHKEIPLIENEISSIESQLRNTLSQDQFNKIKTQTDKTIAEFQSQLQERKRLKFIRDTDHYQRGEVYRWTNRNMETTERRPSRCWNSSYSSGSESDGSRSSFRSYQGRGRNSRSRGNRQNPPGTEPSSTRMQTRSQQYCPPWKRYIDDIFLVWCGDLDSLQSFHQSINTYVDKLTFSILYDQKSISFLDTLAITAVTIGDGLLFFLFLDLELGVLFRAHIKMMSSIYLCQQCTWSAVEGPSWWKIDLSKKQTIIDMYVVSTGFFLAERSFSSGRYSSRFTVDIDNLISFLHHLHKVFCFCPWVDMHVGPKHLHLWDTEPISFLSGKMAGHCHLVCTCV</sequence>